<accession>A0ABZ0L0Z4</accession>
<dbReference type="InterPro" id="IPR051398">
    <property type="entry name" value="Polysacch_Deacetylase"/>
</dbReference>
<proteinExistence type="predicted"/>
<feature type="domain" description="NodB homology" evidence="3">
    <location>
        <begin position="226"/>
        <end position="406"/>
    </location>
</feature>
<evidence type="ECO:0000256" key="1">
    <source>
        <dbReference type="ARBA" id="ARBA00022729"/>
    </source>
</evidence>
<dbReference type="RefSeq" id="WP_323693455.1">
    <property type="nucleotide sequence ID" value="NZ_CP116341.1"/>
</dbReference>
<organism evidence="4 5">
    <name type="scientific">Sporosarcina jeotgali</name>
    <dbReference type="NCBI Taxonomy" id="3020056"/>
    <lineage>
        <taxon>Bacteria</taxon>
        <taxon>Bacillati</taxon>
        <taxon>Bacillota</taxon>
        <taxon>Bacilli</taxon>
        <taxon>Bacillales</taxon>
        <taxon>Caryophanaceae</taxon>
        <taxon>Sporosarcina</taxon>
    </lineage>
</organism>
<dbReference type="Pfam" id="PF01522">
    <property type="entry name" value="Polysacc_deac_1"/>
    <property type="match status" value="1"/>
</dbReference>
<evidence type="ECO:0000256" key="2">
    <source>
        <dbReference type="SAM" id="SignalP"/>
    </source>
</evidence>
<dbReference type="InterPro" id="IPR011330">
    <property type="entry name" value="Glyco_hydro/deAcase_b/a-brl"/>
</dbReference>
<dbReference type="Gene3D" id="3.20.20.370">
    <property type="entry name" value="Glycoside hydrolase/deacetylase"/>
    <property type="match status" value="1"/>
</dbReference>
<keyword evidence="5" id="KW-1185">Reference proteome</keyword>
<name>A0ABZ0L0Z4_9BACL</name>
<sequence>MRNWSVLWTSLFACFLVILILPNTQAAARSSTVTLSKATGGYAIEGDQLIGTATFMKGVPYEMVAQDEKYGYLSFGNDKLVVPIHVVQPAPPTKERPLPKGRKTVIIQSRVSVASALRGGYRVGYINPGQRLPVIAETKTHVQVNLGGVRGFIPKTLVTADPGIPVLMYHQIVENRASTPFADNHMVIDLAPFQQQMNYLKVNGWKTITPEDLDNWLLLRKNLTDKTVLITFDDGLLSLQKYAYPLLSENGFQATSFLITSRIKQQAQPWDDQAFQYIGLKEIRETVDVFSFQHHTHGMHLRRPATREPYLTTATSDEIKADIDLGRFQVSKAFDMQDPNIRYLAYPFGQFNETSKKAISAAGIRMAFTTNPGNVKLGDNRYELKRQGISPIHSLNDFEKKLYGAY</sequence>
<feature type="chain" id="PRO_5045230455" evidence="2">
    <location>
        <begin position="27"/>
        <end position="406"/>
    </location>
</feature>
<reference evidence="4 5" key="1">
    <citation type="submission" date="2023-01" db="EMBL/GenBank/DDBJ databases">
        <title>Sporosarcina sp. nov., isolated from Korean tranditional fermented seafood 'Jeotgal'.</title>
        <authorList>
            <person name="Yang A.-I."/>
        </authorList>
    </citation>
    <scope>NUCLEOTIDE SEQUENCE [LARGE SCALE GENOMIC DNA]</scope>
    <source>
        <strain evidence="4 5">B2O-1</strain>
    </source>
</reference>
<evidence type="ECO:0000313" key="5">
    <source>
        <dbReference type="Proteomes" id="UP001303532"/>
    </source>
</evidence>
<dbReference type="EMBL" id="CP116341">
    <property type="protein sequence ID" value="WOV85862.1"/>
    <property type="molecule type" value="Genomic_DNA"/>
</dbReference>
<feature type="signal peptide" evidence="2">
    <location>
        <begin position="1"/>
        <end position="26"/>
    </location>
</feature>
<protein>
    <submittedName>
        <fullName evidence="4">Polysaccharide deacetylase family protein</fullName>
    </submittedName>
</protein>
<dbReference type="PANTHER" id="PTHR34216">
    <property type="match status" value="1"/>
</dbReference>
<keyword evidence="1 2" id="KW-0732">Signal</keyword>
<dbReference type="SUPFAM" id="SSF88713">
    <property type="entry name" value="Glycoside hydrolase/deacetylase"/>
    <property type="match status" value="1"/>
</dbReference>
<dbReference type="PROSITE" id="PS51677">
    <property type="entry name" value="NODB"/>
    <property type="match status" value="1"/>
</dbReference>
<dbReference type="InterPro" id="IPR002509">
    <property type="entry name" value="NODB_dom"/>
</dbReference>
<evidence type="ECO:0000259" key="3">
    <source>
        <dbReference type="PROSITE" id="PS51677"/>
    </source>
</evidence>
<evidence type="ECO:0000313" key="4">
    <source>
        <dbReference type="EMBL" id="WOV85862.1"/>
    </source>
</evidence>
<dbReference type="PANTHER" id="PTHR34216:SF13">
    <property type="entry name" value="XYLANASE_CHITIN DEACETYLASE"/>
    <property type="match status" value="1"/>
</dbReference>
<gene>
    <name evidence="4" type="ORF">PGH26_02910</name>
</gene>
<dbReference type="Proteomes" id="UP001303532">
    <property type="component" value="Chromosome"/>
</dbReference>